<keyword evidence="4 6" id="KW-0378">Hydrolase</keyword>
<keyword evidence="1" id="KW-0433">Leucine-rich repeat</keyword>
<dbReference type="SUPFAM" id="SSF52058">
    <property type="entry name" value="L domain-like"/>
    <property type="match status" value="1"/>
</dbReference>
<evidence type="ECO:0000256" key="1">
    <source>
        <dbReference type="ARBA" id="ARBA00022614"/>
    </source>
</evidence>
<evidence type="ECO:0000256" key="2">
    <source>
        <dbReference type="ARBA" id="ARBA00022723"/>
    </source>
</evidence>
<comment type="similarity">
    <text evidence="6">Belongs to the PP2C family.</text>
</comment>
<feature type="domain" description="PPM-type phosphatase" evidence="8">
    <location>
        <begin position="545"/>
        <end position="1015"/>
    </location>
</feature>
<dbReference type="PROSITE" id="PS51746">
    <property type="entry name" value="PPM_2"/>
    <property type="match status" value="1"/>
</dbReference>
<evidence type="ECO:0000256" key="6">
    <source>
        <dbReference type="RuleBase" id="RU003465"/>
    </source>
</evidence>
<gene>
    <name evidence="9" type="ORF">M9Y10_028188</name>
</gene>
<feature type="compositionally biased region" description="Low complexity" evidence="7">
    <location>
        <begin position="664"/>
        <end position="814"/>
    </location>
</feature>
<dbReference type="SUPFAM" id="SSF52047">
    <property type="entry name" value="RNI-like"/>
    <property type="match status" value="1"/>
</dbReference>
<dbReference type="CDD" id="cd00143">
    <property type="entry name" value="PP2Cc"/>
    <property type="match status" value="1"/>
</dbReference>
<keyword evidence="5 6" id="KW-0904">Protein phosphatase</keyword>
<dbReference type="InterPro" id="IPR001611">
    <property type="entry name" value="Leu-rich_rpt"/>
</dbReference>
<dbReference type="InterPro" id="IPR003591">
    <property type="entry name" value="Leu-rich_rpt_typical-subtyp"/>
</dbReference>
<evidence type="ECO:0000256" key="5">
    <source>
        <dbReference type="ARBA" id="ARBA00022912"/>
    </source>
</evidence>
<dbReference type="PROSITE" id="PS01032">
    <property type="entry name" value="PPM_1"/>
    <property type="match status" value="1"/>
</dbReference>
<evidence type="ECO:0000313" key="10">
    <source>
        <dbReference type="Proteomes" id="UP001470230"/>
    </source>
</evidence>
<name>A0ABR2KJG3_9EUKA</name>
<dbReference type="SUPFAM" id="SSF81606">
    <property type="entry name" value="PP2C-like"/>
    <property type="match status" value="2"/>
</dbReference>
<dbReference type="Gene3D" id="3.80.10.10">
    <property type="entry name" value="Ribonuclease Inhibitor"/>
    <property type="match status" value="4"/>
</dbReference>
<keyword evidence="10" id="KW-1185">Reference proteome</keyword>
<evidence type="ECO:0000259" key="8">
    <source>
        <dbReference type="PROSITE" id="PS51746"/>
    </source>
</evidence>
<dbReference type="Pfam" id="PF12799">
    <property type="entry name" value="LRR_4"/>
    <property type="match status" value="1"/>
</dbReference>
<accession>A0ABR2KJG3</accession>
<dbReference type="SMART" id="SM00364">
    <property type="entry name" value="LRR_BAC"/>
    <property type="match status" value="11"/>
</dbReference>
<feature type="region of interest" description="Disordered" evidence="7">
    <location>
        <begin position="1040"/>
        <end position="1061"/>
    </location>
</feature>
<dbReference type="InterPro" id="IPR025875">
    <property type="entry name" value="Leu-rich_rpt_4"/>
</dbReference>
<dbReference type="InterPro" id="IPR050836">
    <property type="entry name" value="SDS22/Internalin_LRR"/>
</dbReference>
<dbReference type="SMART" id="SM00365">
    <property type="entry name" value="LRR_SD22"/>
    <property type="match status" value="6"/>
</dbReference>
<dbReference type="Pfam" id="PF00481">
    <property type="entry name" value="PP2C"/>
    <property type="match status" value="1"/>
</dbReference>
<dbReference type="SMART" id="SM00369">
    <property type="entry name" value="LRR_TYP"/>
    <property type="match status" value="9"/>
</dbReference>
<dbReference type="SMART" id="SM00332">
    <property type="entry name" value="PP2Cc"/>
    <property type="match status" value="1"/>
</dbReference>
<dbReference type="InterPro" id="IPR032675">
    <property type="entry name" value="LRR_dom_sf"/>
</dbReference>
<evidence type="ECO:0000256" key="3">
    <source>
        <dbReference type="ARBA" id="ARBA00022737"/>
    </source>
</evidence>
<keyword evidence="2" id="KW-0479">Metal-binding</keyword>
<feature type="region of interest" description="Disordered" evidence="7">
    <location>
        <begin position="652"/>
        <end position="857"/>
    </location>
</feature>
<dbReference type="Pfam" id="PF13855">
    <property type="entry name" value="LRR_8"/>
    <property type="match status" value="3"/>
</dbReference>
<evidence type="ECO:0000256" key="4">
    <source>
        <dbReference type="ARBA" id="ARBA00022801"/>
    </source>
</evidence>
<dbReference type="InterPro" id="IPR000222">
    <property type="entry name" value="PP2C_BS"/>
</dbReference>
<dbReference type="InterPro" id="IPR036457">
    <property type="entry name" value="PPM-type-like_dom_sf"/>
</dbReference>
<keyword evidence="3" id="KW-0677">Repeat</keyword>
<dbReference type="EMBL" id="JAPFFF010000004">
    <property type="protein sequence ID" value="KAK8890986.1"/>
    <property type="molecule type" value="Genomic_DNA"/>
</dbReference>
<dbReference type="PANTHER" id="PTHR46652:SF3">
    <property type="entry name" value="LEUCINE-RICH REPEAT-CONTAINING PROTEIN 9"/>
    <property type="match status" value="1"/>
</dbReference>
<dbReference type="Proteomes" id="UP001470230">
    <property type="component" value="Unassembled WGS sequence"/>
</dbReference>
<reference evidence="9 10" key="1">
    <citation type="submission" date="2024-04" db="EMBL/GenBank/DDBJ databases">
        <title>Tritrichomonas musculus Genome.</title>
        <authorList>
            <person name="Alves-Ferreira E."/>
            <person name="Grigg M."/>
            <person name="Lorenzi H."/>
            <person name="Galac M."/>
        </authorList>
    </citation>
    <scope>NUCLEOTIDE SEQUENCE [LARGE SCALE GENOMIC DNA]</scope>
    <source>
        <strain evidence="9 10">EAF2021</strain>
    </source>
</reference>
<sequence length="1061" mass="118351">MNLVPGLKKPLPLKKIGVNELSVLRRSCVQMQQDYPKVNKEQKILDLTGRIYDFRLQLPPGLQVLDLSDNLGLDPTFIFEYDIPTLQTLRLNHCDLTDLPSEAPRFASTLRTFSLDGNLLKELPRWLFEMPELNELSLYGNEIESVEFPQNSHLIKVINFSYNPITRVTTEENFNVQLLNFTQTKLSSIPDLFLPQLKTLCLSKCCIEGHLDYSICPNLLSLDLSFNKIESLSDNFVNSCKCLTNLNLSNNLLECLPECFSSSPNLTKISLSNNRLTSLPTSFMNSLTLENLNISYNKIEKLQPFRFNNLRYLNISNNQIAELPDCFDTSIFFTSLNASFNKLTDLPPSMKSCHKIMELNCTHNLFNHIPSAVFSFSNLKTLIFSGNTLTTVPESLSALYYLTNFDLSNNNITTFPTFIQNMHDLRTISFSHNRISSVTNVTFPSKVQSIDLSFNIIENLSINPLTSLANLAIQYNRLKKVPNLSDFPNLQFFSIAYNEIEENSSIELFDTCSAEIEVFGNDDHISIQNCGKAHLASICPSNHFGIGIASSLGTRQTMEDAFTITSSGKSDFLAIFDGHAGHNASRHLSDFIGDHIFQNMDAENSKSAERIPSSLVSTLVESNKYIKSLNIIDGSTAAGIFVTMLPSSALAKEAQQAETDENNKSNQTENTNTNENIESTENTNTNENIEPTENTNTNENIEPTENTNTNGNQNENNNSSENQNENIISSDTQNATENTNTNENIEPTENTNTNGNQNENNNSSENQNENIISSDTQNATENTNTNENIESTENTNSNETQNENNNSSEIQNANDNSNETEAMTKGENANSTETENHSKTDNCNYSESGDASECSYSGEFDTEPANNLVNMMYVFGIGDSRVLHVSKKIEDDAQLTEDQKPTNIDEYKRLKRAGFFISPEGRINRKLAVSRTMGDFWCHEEGLFVEPEICQIAINREKDVGVVIACDGLWDVVTNETAADVLRMSETASDAAIALKNLAIASGSQDNVSVIAILWNPKEGDEGIAPRNTVAELPPYVDEQDVNETPTVMTGLPPKKKRRRV</sequence>
<comment type="caution">
    <text evidence="9">The sequence shown here is derived from an EMBL/GenBank/DDBJ whole genome shotgun (WGS) entry which is preliminary data.</text>
</comment>
<dbReference type="InterPro" id="IPR001932">
    <property type="entry name" value="PPM-type_phosphatase-like_dom"/>
</dbReference>
<dbReference type="PROSITE" id="PS51450">
    <property type="entry name" value="LRR"/>
    <property type="match status" value="5"/>
</dbReference>
<dbReference type="Gene3D" id="3.60.40.10">
    <property type="entry name" value="PPM-type phosphatase domain"/>
    <property type="match status" value="2"/>
</dbReference>
<protein>
    <recommendedName>
        <fullName evidence="8">PPM-type phosphatase domain-containing protein</fullName>
    </recommendedName>
</protein>
<feature type="compositionally biased region" description="Polar residues" evidence="7">
    <location>
        <begin position="815"/>
        <end position="833"/>
    </location>
</feature>
<organism evidence="9 10">
    <name type="scientific">Tritrichomonas musculus</name>
    <dbReference type="NCBI Taxonomy" id="1915356"/>
    <lineage>
        <taxon>Eukaryota</taxon>
        <taxon>Metamonada</taxon>
        <taxon>Parabasalia</taxon>
        <taxon>Tritrichomonadida</taxon>
        <taxon>Tritrichomonadidae</taxon>
        <taxon>Tritrichomonas</taxon>
    </lineage>
</organism>
<evidence type="ECO:0000256" key="7">
    <source>
        <dbReference type="SAM" id="MobiDB-lite"/>
    </source>
</evidence>
<proteinExistence type="inferred from homology"/>
<dbReference type="PANTHER" id="PTHR46652">
    <property type="entry name" value="LEUCINE-RICH REPEAT AND IQ DOMAIN-CONTAINING PROTEIN 1-RELATED"/>
    <property type="match status" value="1"/>
</dbReference>
<evidence type="ECO:0000313" key="9">
    <source>
        <dbReference type="EMBL" id="KAK8890986.1"/>
    </source>
</evidence>